<feature type="transmembrane region" description="Helical" evidence="2">
    <location>
        <begin position="45"/>
        <end position="67"/>
    </location>
</feature>
<dbReference type="EMBL" id="SHNN01000003">
    <property type="protein sequence ID" value="MCX2982289.1"/>
    <property type="molecule type" value="Genomic_DNA"/>
</dbReference>
<proteinExistence type="inferred from homology"/>
<dbReference type="InterPro" id="IPR008258">
    <property type="entry name" value="Transglycosylase_SLT_dom_1"/>
</dbReference>
<sequence>MPDTVQHRCWVPAVVQGFVTSKPSSNTRSMDKALPTMCAGNTREIAMSTLIGFIGGVIMAVALVNYYPSLITTSKAAVGEVAAIAEELAVVLEDDSQIVFVPDDAVADMVAPIPPATPASASETLPGPVPLAPLEPEAPEAVVETLVTEPDPSTIMEQRWAQYASEASSLQPVGDFPWQECFARAAAAHQLPQTLLLAVASGESGFDPAAISNRQAIGLMQIRWPQTSQHLGVERQADLFDPCRNVDAGARYLVELQERYTGNLHLMLAAYNYGPSRIAPGQVPDGANGYSQYIYGHLEQVLGREATASDAPVRPNTTGGQQVLMTFTQAFRAQQFIAWLDAAVPGLDLQQRSAQMGLYQVILQYRSEAELRAALDQIAARGIAVAARAQNTSFYL</sequence>
<gene>
    <name evidence="4" type="ORF">EYC98_15610</name>
</gene>
<name>A0ABT3TLK3_9GAMM</name>
<keyword evidence="5" id="KW-1185">Reference proteome</keyword>
<protein>
    <recommendedName>
        <fullName evidence="3">Transglycosylase SLT domain-containing protein</fullName>
    </recommendedName>
</protein>
<dbReference type="Pfam" id="PF01464">
    <property type="entry name" value="SLT"/>
    <property type="match status" value="1"/>
</dbReference>
<evidence type="ECO:0000256" key="2">
    <source>
        <dbReference type="SAM" id="Phobius"/>
    </source>
</evidence>
<dbReference type="Gene3D" id="1.10.530.10">
    <property type="match status" value="1"/>
</dbReference>
<dbReference type="PANTHER" id="PTHR37423">
    <property type="entry name" value="SOLUBLE LYTIC MUREIN TRANSGLYCOSYLASE-RELATED"/>
    <property type="match status" value="1"/>
</dbReference>
<keyword evidence="2" id="KW-0812">Transmembrane</keyword>
<keyword evidence="2" id="KW-0472">Membrane</keyword>
<organism evidence="4 5">
    <name type="scientific">Candidatus Litorirhabdus singularis</name>
    <dbReference type="NCBI Taxonomy" id="2518993"/>
    <lineage>
        <taxon>Bacteria</taxon>
        <taxon>Pseudomonadati</taxon>
        <taxon>Pseudomonadota</taxon>
        <taxon>Gammaproteobacteria</taxon>
        <taxon>Cellvibrionales</taxon>
        <taxon>Halieaceae</taxon>
        <taxon>Candidatus Litorirhabdus</taxon>
    </lineage>
</organism>
<evidence type="ECO:0000259" key="3">
    <source>
        <dbReference type="Pfam" id="PF01464"/>
    </source>
</evidence>
<dbReference type="CDD" id="cd00254">
    <property type="entry name" value="LT-like"/>
    <property type="match status" value="1"/>
</dbReference>
<comment type="caution">
    <text evidence="4">The sequence shown here is derived from an EMBL/GenBank/DDBJ whole genome shotgun (WGS) entry which is preliminary data.</text>
</comment>
<dbReference type="PANTHER" id="PTHR37423:SF2">
    <property type="entry name" value="MEMBRANE-BOUND LYTIC MUREIN TRANSGLYCOSYLASE C"/>
    <property type="match status" value="1"/>
</dbReference>
<dbReference type="SUPFAM" id="SSF53955">
    <property type="entry name" value="Lysozyme-like"/>
    <property type="match status" value="1"/>
</dbReference>
<reference evidence="4" key="1">
    <citation type="submission" date="2019-02" db="EMBL/GenBank/DDBJ databases">
        <authorList>
            <person name="Li S.-H."/>
        </authorList>
    </citation>
    <scope>NUCLEOTIDE SEQUENCE</scope>
    <source>
        <strain evidence="4">IMCC14734</strain>
    </source>
</reference>
<comment type="similarity">
    <text evidence="1">Belongs to the transglycosylase Slt family.</text>
</comment>
<feature type="domain" description="Transglycosylase SLT" evidence="3">
    <location>
        <begin position="180"/>
        <end position="279"/>
    </location>
</feature>
<keyword evidence="2" id="KW-1133">Transmembrane helix</keyword>
<dbReference type="InterPro" id="IPR023346">
    <property type="entry name" value="Lysozyme-like_dom_sf"/>
</dbReference>
<evidence type="ECO:0000313" key="5">
    <source>
        <dbReference type="Proteomes" id="UP001143362"/>
    </source>
</evidence>
<dbReference type="Proteomes" id="UP001143362">
    <property type="component" value="Unassembled WGS sequence"/>
</dbReference>
<evidence type="ECO:0000256" key="1">
    <source>
        <dbReference type="ARBA" id="ARBA00007734"/>
    </source>
</evidence>
<accession>A0ABT3TLK3</accession>
<evidence type="ECO:0000313" key="4">
    <source>
        <dbReference type="EMBL" id="MCX2982289.1"/>
    </source>
</evidence>